<keyword evidence="2" id="KW-1185">Reference proteome</keyword>
<evidence type="ECO:0000313" key="2">
    <source>
        <dbReference type="Proteomes" id="UP000003121"/>
    </source>
</evidence>
<evidence type="ECO:0008006" key="3">
    <source>
        <dbReference type="Google" id="ProtNLM"/>
    </source>
</evidence>
<evidence type="ECO:0000313" key="1">
    <source>
        <dbReference type="EMBL" id="AFN35389.1"/>
    </source>
</evidence>
<dbReference type="Proteomes" id="UP000003121">
    <property type="component" value="Chromosome"/>
</dbReference>
<dbReference type="InterPro" id="IPR029058">
    <property type="entry name" value="AB_hydrolase_fold"/>
</dbReference>
<proteinExistence type="predicted"/>
<dbReference type="SUPFAM" id="SSF53474">
    <property type="entry name" value="alpha/beta-Hydrolases"/>
    <property type="match status" value="1"/>
</dbReference>
<name>A0ABN4AX06_9BURK</name>
<accession>A0ABN4AX06</accession>
<sequence>MKKRLIKGAGPSERLIIYFAGWGTGPELVDHLDVPEGFDVLCLWDYRTVDECLDIATCYRDVHIVAWSLGVIVADAHCTHISISSACAINGTLQAIDSEYGLDPNLYHKMMLHLHQDQLYKFNKLMCRSLDSHRFYCDRDLRNLEDKRAELEAIYHLAHCRQGSHINWTRAIVSDKDFIFPSRKQLLFWQCFRNIRIDSNPYGHMFFDKVNSWSELMG</sequence>
<organism evidence="1 2">
    <name type="scientific">Taylorella equigenitalis ATCC 35865</name>
    <dbReference type="NCBI Taxonomy" id="743973"/>
    <lineage>
        <taxon>Bacteria</taxon>
        <taxon>Pseudomonadati</taxon>
        <taxon>Pseudomonadota</taxon>
        <taxon>Betaproteobacteria</taxon>
        <taxon>Burkholderiales</taxon>
        <taxon>Alcaligenaceae</taxon>
        <taxon>Taylorella</taxon>
    </lineage>
</organism>
<dbReference type="InterPro" id="IPR007398">
    <property type="entry name" value="BioG"/>
</dbReference>
<reference evidence="1 2" key="1">
    <citation type="journal article" date="2012" name="Vet. Microbiol.">
        <title>Comparative genomic analyses of the Taylorellae.</title>
        <authorList>
            <person name="Hauser H."/>
            <person name="Richter D.C."/>
            <person name="van Tonder A."/>
            <person name="Clark L."/>
            <person name="Preston A."/>
        </authorList>
    </citation>
    <scope>NUCLEOTIDE SEQUENCE [LARGE SCALE GENOMIC DNA]</scope>
    <source>
        <strain evidence="1 2">ATCC 35865</strain>
    </source>
</reference>
<gene>
    <name evidence="1" type="ORF">KUI_0294</name>
</gene>
<dbReference type="EMBL" id="CP003264">
    <property type="protein sequence ID" value="AFN35389.1"/>
    <property type="molecule type" value="Genomic_DNA"/>
</dbReference>
<protein>
    <recommendedName>
        <fullName evidence="3">DUF452 family protein</fullName>
    </recommendedName>
</protein>
<dbReference type="Pfam" id="PF04301">
    <property type="entry name" value="BioG"/>
    <property type="match status" value="1"/>
</dbReference>